<dbReference type="HOGENOM" id="CLU_025947_1_0_1"/>
<dbReference type="RefSeq" id="XP_002550840.1">
    <property type="nucleotide sequence ID" value="XM_002550794.1"/>
</dbReference>
<dbReference type="GO" id="GO:0005789">
    <property type="term" value="C:endoplasmic reticulum membrane"/>
    <property type="evidence" value="ECO:0007669"/>
    <property type="project" value="UniProtKB-SubCell"/>
</dbReference>
<keyword evidence="12" id="KW-1185">Reference proteome</keyword>
<feature type="transmembrane region" description="Helical" evidence="8">
    <location>
        <begin position="315"/>
        <end position="335"/>
    </location>
</feature>
<feature type="transmembrane region" description="Helical" evidence="8">
    <location>
        <begin position="355"/>
        <end position="374"/>
    </location>
</feature>
<evidence type="ECO:0000256" key="5">
    <source>
        <dbReference type="ARBA" id="ARBA00023049"/>
    </source>
</evidence>
<dbReference type="KEGG" id="ctp:CTRG_05138"/>
<feature type="active site" description="Proton donor" evidence="7">
    <location>
        <position position="387"/>
    </location>
</feature>
<dbReference type="AlphaFoldDB" id="C5MGE5"/>
<keyword evidence="8" id="KW-0472">Membrane</keyword>
<dbReference type="InterPro" id="IPR032456">
    <property type="entry name" value="Peptidase_M48_N"/>
</dbReference>
<organism evidence="11 12">
    <name type="scientific">Candida tropicalis (strain ATCC MYA-3404 / T1)</name>
    <name type="common">Yeast</name>
    <dbReference type="NCBI Taxonomy" id="294747"/>
    <lineage>
        <taxon>Eukaryota</taxon>
        <taxon>Fungi</taxon>
        <taxon>Dikarya</taxon>
        <taxon>Ascomycota</taxon>
        <taxon>Saccharomycotina</taxon>
        <taxon>Pichiomycetes</taxon>
        <taxon>Debaryomycetaceae</taxon>
        <taxon>Candida/Lodderomyces clade</taxon>
        <taxon>Candida</taxon>
    </lineage>
</organism>
<protein>
    <recommendedName>
        <fullName evidence="8">CAAX prenyl protease</fullName>
        <ecNumber evidence="8">3.4.24.84</ecNumber>
    </recommendedName>
</protein>
<comment type="function">
    <text evidence="8">Proteolytically removes the C-terminal three residues of farnesylated proteins.</text>
</comment>
<evidence type="ECO:0000313" key="12">
    <source>
        <dbReference type="Proteomes" id="UP000002037"/>
    </source>
</evidence>
<gene>
    <name evidence="11" type="ORF">CTRG_05138</name>
</gene>
<proteinExistence type="inferred from homology"/>
<dbReference type="GO" id="GO:0004222">
    <property type="term" value="F:metalloendopeptidase activity"/>
    <property type="evidence" value="ECO:0007669"/>
    <property type="project" value="UniProtKB-UniRule"/>
</dbReference>
<feature type="domain" description="Peptidase M48" evidence="9">
    <location>
        <begin position="229"/>
        <end position="441"/>
    </location>
</feature>
<comment type="cofactor">
    <cofactor evidence="8">
        <name>Zn(2+)</name>
        <dbReference type="ChEBI" id="CHEBI:29105"/>
    </cofactor>
    <text evidence="8">Binds 1 zinc ion per subunit.</text>
</comment>
<comment type="similarity">
    <text evidence="8">Belongs to the peptidase M48A family.</text>
</comment>
<reference evidence="11 12" key="1">
    <citation type="journal article" date="2009" name="Nature">
        <title>Evolution of pathogenicity and sexual reproduction in eight Candida genomes.</title>
        <authorList>
            <person name="Butler G."/>
            <person name="Rasmussen M.D."/>
            <person name="Lin M.F."/>
            <person name="Santos M.A."/>
            <person name="Sakthikumar S."/>
            <person name="Munro C.A."/>
            <person name="Rheinbay E."/>
            <person name="Grabherr M."/>
            <person name="Forche A."/>
            <person name="Reedy J.L."/>
            <person name="Agrafioti I."/>
            <person name="Arnaud M.B."/>
            <person name="Bates S."/>
            <person name="Brown A.J."/>
            <person name="Brunke S."/>
            <person name="Costanzo M.C."/>
            <person name="Fitzpatrick D.A."/>
            <person name="de Groot P.W."/>
            <person name="Harris D."/>
            <person name="Hoyer L.L."/>
            <person name="Hube B."/>
            <person name="Klis F.M."/>
            <person name="Kodira C."/>
            <person name="Lennard N."/>
            <person name="Logue M.E."/>
            <person name="Martin R."/>
            <person name="Neiman A.M."/>
            <person name="Nikolaou E."/>
            <person name="Quail M.A."/>
            <person name="Quinn J."/>
            <person name="Santos M.C."/>
            <person name="Schmitzberger F.F."/>
            <person name="Sherlock G."/>
            <person name="Shah P."/>
            <person name="Silverstein K.A."/>
            <person name="Skrzypek M.S."/>
            <person name="Soll D."/>
            <person name="Staggs R."/>
            <person name="Stansfield I."/>
            <person name="Stumpf M.P."/>
            <person name="Sudbery P.E."/>
            <person name="Srikantha T."/>
            <person name="Zeng Q."/>
            <person name="Berman J."/>
            <person name="Berriman M."/>
            <person name="Heitman J."/>
            <person name="Gow N.A."/>
            <person name="Lorenz M.C."/>
            <person name="Birren B.W."/>
            <person name="Kellis M."/>
            <person name="Cuomo C.A."/>
        </authorList>
    </citation>
    <scope>NUCLEOTIDE SEQUENCE [LARGE SCALE GENOMIC DNA]</scope>
    <source>
        <strain evidence="12">ATCC MYA-3404 / T1</strain>
    </source>
</reference>
<dbReference type="GeneID" id="8299294"/>
<evidence type="ECO:0000256" key="7">
    <source>
        <dbReference type="PIRSR" id="PIRSR627057-1"/>
    </source>
</evidence>
<feature type="transmembrane region" description="Helical" evidence="8">
    <location>
        <begin position="170"/>
        <end position="190"/>
    </location>
</feature>
<dbReference type="InterPro" id="IPR001915">
    <property type="entry name" value="Peptidase_M48"/>
</dbReference>
<dbReference type="CDD" id="cd07343">
    <property type="entry name" value="M48A_Zmpste24p_like"/>
    <property type="match status" value="1"/>
</dbReference>
<dbReference type="PANTHER" id="PTHR10120">
    <property type="entry name" value="CAAX PRENYL PROTEASE 1"/>
    <property type="match status" value="1"/>
</dbReference>
<comment type="subcellular location">
    <subcellularLocation>
        <location evidence="8">Endoplasmic reticulum membrane</location>
        <topology evidence="8">Multi-pass membrane protein</topology>
    </subcellularLocation>
</comment>
<dbReference type="eggNOG" id="KOG2719">
    <property type="taxonomic scope" value="Eukaryota"/>
</dbReference>
<evidence type="ECO:0000256" key="8">
    <source>
        <dbReference type="RuleBase" id="RU366005"/>
    </source>
</evidence>
<keyword evidence="2 8" id="KW-0479">Metal-binding</keyword>
<dbReference type="InterPro" id="IPR027057">
    <property type="entry name" value="CAXX_Prtase_1"/>
</dbReference>
<keyword evidence="8" id="KW-1133">Transmembrane helix</keyword>
<comment type="catalytic activity">
    <reaction evidence="6 8">
        <text>Hydrolyzes the peptide bond -P2-(S-farnesyl or geranylgeranyl)C-P1'-P2'-P3'-COOH where P1' and P2' are amino acids with aliphatic side chains and P3' is any C-terminal residue.</text>
        <dbReference type="EC" id="3.4.24.84"/>
    </reaction>
</comment>
<dbReference type="OrthoDB" id="360839at2759"/>
<dbReference type="STRING" id="294747.C5MGE5"/>
<dbReference type="EC" id="3.4.24.84" evidence="8"/>
<evidence type="ECO:0000259" key="9">
    <source>
        <dbReference type="Pfam" id="PF01435"/>
    </source>
</evidence>
<dbReference type="GO" id="GO:0046872">
    <property type="term" value="F:metal ion binding"/>
    <property type="evidence" value="ECO:0007669"/>
    <property type="project" value="UniProtKB-UniRule"/>
</dbReference>
<evidence type="ECO:0000313" key="11">
    <source>
        <dbReference type="EMBL" id="EER31408.1"/>
    </source>
</evidence>
<accession>C5MGE5</accession>
<feature type="active site" evidence="7">
    <location>
        <position position="305"/>
    </location>
</feature>
<evidence type="ECO:0000256" key="1">
    <source>
        <dbReference type="ARBA" id="ARBA00022670"/>
    </source>
</evidence>
<evidence type="ECO:0000256" key="3">
    <source>
        <dbReference type="ARBA" id="ARBA00022801"/>
    </source>
</evidence>
<keyword evidence="8" id="KW-0812">Transmembrane</keyword>
<keyword evidence="1 8" id="KW-0645">Protease</keyword>
<dbReference type="Pfam" id="PF01435">
    <property type="entry name" value="Peptidase_M48"/>
    <property type="match status" value="1"/>
</dbReference>
<sequence length="452" mass="52342">MLPLKDMLSIPEELNINWKSVTSALIVLQYIFESYLDHRQYKVLKSSIASNHQIQKQKSQDYEYNIVKLRFDFVKKSVYLFRGLIIIKFDLLYKVWILSEYIMTCLVSFLPEKAMGNIIPQSVIFMNIILIVTFIFGLPFKYYEQFALQEGYGFNEQTIGQFMGKKIMRFPIPLVGGSIAIVVYLVVLEHQIVESLLGVMCFNAVVSLLGETVFPILFMSFVKSFKTLEDGELKMAIENLASQEQFPLSRLHVYTVDGSRKGPEFLSQYSTAYFIGFPWRKQFVLYDTLISTYTTREILAVFAYEMEYSKHGHSIATFLLLRTYFLLLIWVYAALIHNRSLYSSFGFVTEQPSAVGLLLLVDIILPIECFSGFIRKLITRMRITKADKYTSDCGYSKDLGTLLLKSSKKENDLTKSDIDWLYSTLYNSEPTLNERLTLLDSYQLEEKPEKVE</sequence>
<dbReference type="VEuPathDB" id="FungiDB:CTRG_05138"/>
<dbReference type="Gene3D" id="3.30.2010.10">
    <property type="entry name" value="Metalloproteases ('zincins'), catalytic domain"/>
    <property type="match status" value="1"/>
</dbReference>
<dbReference type="Proteomes" id="UP000002037">
    <property type="component" value="Unassembled WGS sequence"/>
</dbReference>
<evidence type="ECO:0000256" key="6">
    <source>
        <dbReference type="ARBA" id="ARBA00044456"/>
    </source>
</evidence>
<feature type="domain" description="CAAX prenyl protease 1 N-terminal" evidence="10">
    <location>
        <begin position="57"/>
        <end position="219"/>
    </location>
</feature>
<dbReference type="EMBL" id="GG692401">
    <property type="protein sequence ID" value="EER31408.1"/>
    <property type="molecule type" value="Genomic_DNA"/>
</dbReference>
<evidence type="ECO:0000259" key="10">
    <source>
        <dbReference type="Pfam" id="PF16491"/>
    </source>
</evidence>
<dbReference type="Pfam" id="PF16491">
    <property type="entry name" value="Peptidase_M48_N"/>
    <property type="match status" value="1"/>
</dbReference>
<name>C5MGE5_CANTT</name>
<evidence type="ECO:0000256" key="2">
    <source>
        <dbReference type="ARBA" id="ARBA00022723"/>
    </source>
</evidence>
<feature type="transmembrane region" description="Helical" evidence="8">
    <location>
        <begin position="196"/>
        <end position="218"/>
    </location>
</feature>
<keyword evidence="3 8" id="KW-0378">Hydrolase</keyword>
<feature type="transmembrane region" description="Helical" evidence="8">
    <location>
        <begin position="79"/>
        <end position="98"/>
    </location>
</feature>
<evidence type="ECO:0000256" key="4">
    <source>
        <dbReference type="ARBA" id="ARBA00022833"/>
    </source>
</evidence>
<keyword evidence="8" id="KW-0256">Endoplasmic reticulum</keyword>
<keyword evidence="4 8" id="KW-0862">Zinc</keyword>
<feature type="transmembrane region" description="Helical" evidence="8">
    <location>
        <begin position="118"/>
        <end position="140"/>
    </location>
</feature>
<keyword evidence="5 8" id="KW-0482">Metalloprotease</keyword>
<dbReference type="GO" id="GO:0071586">
    <property type="term" value="P:CAAX-box protein processing"/>
    <property type="evidence" value="ECO:0007669"/>
    <property type="project" value="UniProtKB-UniRule"/>
</dbReference>